<dbReference type="GO" id="GO:0016747">
    <property type="term" value="F:acyltransferase activity, transferring groups other than amino-acyl groups"/>
    <property type="evidence" value="ECO:0007669"/>
    <property type="project" value="InterPro"/>
</dbReference>
<sequence>MIRRANEADIPRIQEVLGQILRVHHEVRPDIFKAQGSKFTSQELLDVIKDPKKPVFVYEDAQGNVLGHLFLILREAKGEALQPIRTLFIDDLCVDQESRGLGIGEQLYQFALAKAREYGCYHLTLNVWNANKGAVRFYERMGMRPQEMHMETIIGFTEEVSD</sequence>
<dbReference type="AlphaFoldDB" id="A0A239X4N8"/>
<dbReference type="InterPro" id="IPR000182">
    <property type="entry name" value="GNAT_dom"/>
</dbReference>
<reference evidence="4 5" key="1">
    <citation type="submission" date="2017-06" db="EMBL/GenBank/DDBJ databases">
        <authorList>
            <consortium name="Pathogen Informatics"/>
        </authorList>
    </citation>
    <scope>NUCLEOTIDE SEQUENCE [LARGE SCALE GENOMIC DNA]</scope>
    <source>
        <strain evidence="4 5">NCTC11291</strain>
    </source>
</reference>
<name>A0A239X4N8_STRAI</name>
<keyword evidence="1 4" id="KW-0808">Transferase</keyword>
<organism evidence="4 5">
    <name type="scientific">Streptococcus acidominimus</name>
    <dbReference type="NCBI Taxonomy" id="1326"/>
    <lineage>
        <taxon>Bacteria</taxon>
        <taxon>Bacillati</taxon>
        <taxon>Bacillota</taxon>
        <taxon>Bacilli</taxon>
        <taxon>Lactobacillales</taxon>
        <taxon>Streptococcaceae</taxon>
        <taxon>Streptococcus</taxon>
    </lineage>
</organism>
<dbReference type="Proteomes" id="UP000215144">
    <property type="component" value="Chromosome 1"/>
</dbReference>
<feature type="domain" description="N-acetyltransferase" evidence="3">
    <location>
        <begin position="1"/>
        <end position="162"/>
    </location>
</feature>
<evidence type="ECO:0000256" key="1">
    <source>
        <dbReference type="ARBA" id="ARBA00022679"/>
    </source>
</evidence>
<dbReference type="SUPFAM" id="SSF55729">
    <property type="entry name" value="Acyl-CoA N-acyltransferases (Nat)"/>
    <property type="match status" value="1"/>
</dbReference>
<protein>
    <submittedName>
        <fullName evidence="4">GNAT family acetyltransferase</fullName>
    </submittedName>
</protein>
<dbReference type="InterPro" id="IPR050832">
    <property type="entry name" value="Bact_Acetyltransf"/>
</dbReference>
<dbReference type="EMBL" id="LT906454">
    <property type="protein sequence ID" value="SNV41657.1"/>
    <property type="molecule type" value="Genomic_DNA"/>
</dbReference>
<gene>
    <name evidence="4" type="ORF">SAMEA4504048_01379</name>
</gene>
<evidence type="ECO:0000313" key="4">
    <source>
        <dbReference type="EMBL" id="SNV41657.1"/>
    </source>
</evidence>
<accession>A0A239X4N8</accession>
<evidence type="ECO:0000256" key="2">
    <source>
        <dbReference type="ARBA" id="ARBA00023315"/>
    </source>
</evidence>
<dbReference type="RefSeq" id="WP_095122891.1">
    <property type="nucleotide sequence ID" value="NZ_LT906454.1"/>
</dbReference>
<dbReference type="PANTHER" id="PTHR43877">
    <property type="entry name" value="AMINOALKYLPHOSPHONATE N-ACETYLTRANSFERASE-RELATED-RELATED"/>
    <property type="match status" value="1"/>
</dbReference>
<dbReference type="OrthoDB" id="9805924at2"/>
<dbReference type="PROSITE" id="PS51186">
    <property type="entry name" value="GNAT"/>
    <property type="match status" value="1"/>
</dbReference>
<dbReference type="InterPro" id="IPR016181">
    <property type="entry name" value="Acyl_CoA_acyltransferase"/>
</dbReference>
<dbReference type="Pfam" id="PF00583">
    <property type="entry name" value="Acetyltransf_1"/>
    <property type="match status" value="1"/>
</dbReference>
<evidence type="ECO:0000259" key="3">
    <source>
        <dbReference type="PROSITE" id="PS51186"/>
    </source>
</evidence>
<dbReference type="Gene3D" id="3.40.630.30">
    <property type="match status" value="1"/>
</dbReference>
<dbReference type="KEGG" id="saco:SAME_01379"/>
<dbReference type="CDD" id="cd04301">
    <property type="entry name" value="NAT_SF"/>
    <property type="match status" value="1"/>
</dbReference>
<keyword evidence="2" id="KW-0012">Acyltransferase</keyword>
<evidence type="ECO:0000313" key="5">
    <source>
        <dbReference type="Proteomes" id="UP000215144"/>
    </source>
</evidence>
<proteinExistence type="predicted"/>